<dbReference type="Pfam" id="PF16555">
    <property type="entry name" value="GramPos_pilinD1"/>
    <property type="match status" value="1"/>
</dbReference>
<dbReference type="PANTHER" id="PTHR36108:SF13">
    <property type="entry name" value="COLOSSIN-B-RELATED"/>
    <property type="match status" value="1"/>
</dbReference>
<dbReference type="Pfam" id="PF17802">
    <property type="entry name" value="SpaA"/>
    <property type="match status" value="1"/>
</dbReference>
<dbReference type="Proteomes" id="UP000003553">
    <property type="component" value="Unassembled WGS sequence"/>
</dbReference>
<keyword evidence="2" id="KW-0964">Secreted</keyword>
<dbReference type="InterPro" id="IPR032364">
    <property type="entry name" value="GramPos_pilinD1_N"/>
</dbReference>
<dbReference type="Gene3D" id="2.60.40.10">
    <property type="entry name" value="Immunoglobulins"/>
    <property type="match status" value="2"/>
</dbReference>
<dbReference type="SUPFAM" id="SSF117074">
    <property type="entry name" value="Hypothetical protein PA1324"/>
    <property type="match status" value="1"/>
</dbReference>
<protein>
    <submittedName>
        <fullName evidence="7">Fimbrial subunit type 1</fullName>
    </submittedName>
</protein>
<dbReference type="InterPro" id="IPR013783">
    <property type="entry name" value="Ig-like_fold"/>
</dbReference>
<keyword evidence="4" id="KW-0472">Membrane</keyword>
<comment type="similarity">
    <text evidence="1">Belongs to the serine-aspartate repeat-containing protein (SDr) family.</text>
</comment>
<sequence length="575" mass="61209">MTLALVLGGVSLPLKTYVSHITHRRIRKTMSTTKTRRSVSLLAAFAVAAGALALPAAASQATPTFGLAATTERAPSLVDLDPAKTGSITIHKLVKQDDNGTKEGNGLLDPSATGKPLAGATFTVEKLTSVDLTKQEGWEKLANYRKGKGDEKISANAAAIEAARADGTGTPVSQTTGADGLATFNNLALGAYIVTETQTPAGYTGSRPFIITVPMTHPTELNKWVYDVHAYPKNAKVNVEKEVDDAQTPAVGSPISYTITADVPDAPVVDYYNVVDQYDKRVNLPENQIMLQMVEAKDGDVPLVKGDDYTLTPAVGTDGKTNFWTAEFTEAGRKKMIAQRKSNDTKIVMSLEGTLKEKIGDEGLVENKAILLPGAPANNWTPGSGEVPPPDYPNAKVVSKFGKVTITKTSSVDDTKKLQGAEFQVYKCKPTTKPANNFESVDASLDTKLTVDGKDTFVTDDQGKVTIDGLRNNDWEDNEAVADPGYYCLVETKAPDGFELQSRPIAFQILESNSTKDNKYTLETTVKDVPKNGGFNLPLTGAAGVGVLIGTGALLVAGSGAIVLANKRRKEQADA</sequence>
<feature type="domain" description="SpaA-like prealbumin fold" evidence="6">
    <location>
        <begin position="402"/>
        <end position="516"/>
    </location>
</feature>
<keyword evidence="8" id="KW-1185">Reference proteome</keyword>
<dbReference type="GO" id="GO:0005975">
    <property type="term" value="P:carbohydrate metabolic process"/>
    <property type="evidence" value="ECO:0007669"/>
    <property type="project" value="UniProtKB-ARBA"/>
</dbReference>
<evidence type="ECO:0000256" key="4">
    <source>
        <dbReference type="SAM" id="Phobius"/>
    </source>
</evidence>
<dbReference type="PANTHER" id="PTHR36108">
    <property type="entry name" value="COLOSSIN-B-RELATED"/>
    <property type="match status" value="1"/>
</dbReference>
<dbReference type="InterPro" id="IPR048052">
    <property type="entry name" value="FM1-like"/>
</dbReference>
<evidence type="ECO:0000256" key="3">
    <source>
        <dbReference type="ARBA" id="ARBA00022729"/>
    </source>
</evidence>
<evidence type="ECO:0000259" key="6">
    <source>
        <dbReference type="Pfam" id="PF17802"/>
    </source>
</evidence>
<dbReference type="InterPro" id="IPR041033">
    <property type="entry name" value="SpaA_PFL_dom_1"/>
</dbReference>
<gene>
    <name evidence="7" type="ORF">ACTODO_00887</name>
</gene>
<dbReference type="NCBIfam" id="NF033902">
    <property type="entry name" value="iso_D2_wall_anc"/>
    <property type="match status" value="1"/>
</dbReference>
<keyword evidence="4" id="KW-0812">Transmembrane</keyword>
<dbReference type="EMBL" id="AAYI02000004">
    <property type="protein sequence ID" value="EDN80444.1"/>
    <property type="molecule type" value="Genomic_DNA"/>
</dbReference>
<comment type="caution">
    <text evidence="7">The sequence shown here is derived from an EMBL/GenBank/DDBJ whole genome shotgun (WGS) entry which is preliminary data.</text>
</comment>
<reference evidence="7" key="1">
    <citation type="submission" date="2007-04" db="EMBL/GenBank/DDBJ databases">
        <authorList>
            <person name="Fulton L."/>
            <person name="Clifton S."/>
            <person name="Fulton B."/>
            <person name="Xu J."/>
            <person name="Minx P."/>
            <person name="Pepin K.H."/>
            <person name="Johnson M."/>
            <person name="Thiruvilangam P."/>
            <person name="Bhonagiri V."/>
            <person name="Nash W.E."/>
            <person name="Mardis E.R."/>
            <person name="Wilson R.K."/>
        </authorList>
    </citation>
    <scope>NUCLEOTIDE SEQUENCE [LARGE SCALE GENOMIC DNA]</scope>
    <source>
        <strain evidence="7">ATCC 17982</strain>
    </source>
</reference>
<keyword evidence="4" id="KW-1133">Transmembrane helix</keyword>
<proteinExistence type="inferred from homology"/>
<feature type="domain" description="Gram-positive pilin subunit D1 N-terminal" evidence="5">
    <location>
        <begin position="84"/>
        <end position="234"/>
    </location>
</feature>
<accession>A7BB70</accession>
<feature type="transmembrane region" description="Helical" evidence="4">
    <location>
        <begin position="541"/>
        <end position="565"/>
    </location>
</feature>
<evidence type="ECO:0000313" key="7">
    <source>
        <dbReference type="EMBL" id="EDN80444.1"/>
    </source>
</evidence>
<evidence type="ECO:0000256" key="1">
    <source>
        <dbReference type="ARBA" id="ARBA00007257"/>
    </source>
</evidence>
<dbReference type="InterPro" id="IPR026466">
    <property type="entry name" value="Fim_isopep_form_D2_dom"/>
</dbReference>
<evidence type="ECO:0000313" key="8">
    <source>
        <dbReference type="Proteomes" id="UP000003553"/>
    </source>
</evidence>
<dbReference type="eggNOG" id="COG4932">
    <property type="taxonomic scope" value="Bacteria"/>
</dbReference>
<evidence type="ECO:0000259" key="5">
    <source>
        <dbReference type="Pfam" id="PF16555"/>
    </source>
</evidence>
<evidence type="ECO:0000256" key="2">
    <source>
        <dbReference type="ARBA" id="ARBA00022525"/>
    </source>
</evidence>
<reference evidence="7" key="2">
    <citation type="submission" date="2015-05" db="EMBL/GenBank/DDBJ databases">
        <title>Draft genome sequence of Actinomyces odontolyticus (ATCC 17982).</title>
        <authorList>
            <person name="Sudarsanam P."/>
            <person name="Ley R."/>
            <person name="Guruge J."/>
            <person name="Turnbaugh P.J."/>
            <person name="Mahowald M."/>
            <person name="Liep D."/>
            <person name="Gordon J."/>
        </authorList>
    </citation>
    <scope>NUCLEOTIDE SEQUENCE</scope>
    <source>
        <strain evidence="7">ATCC 17982</strain>
    </source>
</reference>
<dbReference type="AlphaFoldDB" id="A7BB70"/>
<organism evidence="7 8">
    <name type="scientific">Schaalia dentiphila ATCC 17982</name>
    <dbReference type="NCBI Taxonomy" id="411466"/>
    <lineage>
        <taxon>Bacteria</taxon>
        <taxon>Bacillati</taxon>
        <taxon>Actinomycetota</taxon>
        <taxon>Actinomycetes</taxon>
        <taxon>Actinomycetales</taxon>
        <taxon>Actinomycetaceae</taxon>
        <taxon>Schaalia</taxon>
        <taxon>Schaalia dentiphila</taxon>
    </lineage>
</organism>
<name>A7BB70_9ACTO</name>
<keyword evidence="3" id="KW-0732">Signal</keyword>
<dbReference type="NCBIfam" id="TIGR04226">
    <property type="entry name" value="RrgB_K2N_iso_D2"/>
    <property type="match status" value="1"/>
</dbReference>
<dbReference type="Gene3D" id="2.60.40.740">
    <property type="match status" value="1"/>
</dbReference>
<dbReference type="HOGENOM" id="CLU_029024_2_0_11"/>